<protein>
    <submittedName>
        <fullName evidence="1">Uncharacterized protein</fullName>
    </submittedName>
</protein>
<evidence type="ECO:0000313" key="1">
    <source>
        <dbReference type="EMBL" id="SVE48202.1"/>
    </source>
</evidence>
<reference evidence="1" key="1">
    <citation type="submission" date="2018-05" db="EMBL/GenBank/DDBJ databases">
        <authorList>
            <person name="Lanie J.A."/>
            <person name="Ng W.-L."/>
            <person name="Kazmierczak K.M."/>
            <person name="Andrzejewski T.M."/>
            <person name="Davidsen T.M."/>
            <person name="Wayne K.J."/>
            <person name="Tettelin H."/>
            <person name="Glass J.I."/>
            <person name="Rusch D."/>
            <person name="Podicherti R."/>
            <person name="Tsui H.-C.T."/>
            <person name="Winkler M.E."/>
        </authorList>
    </citation>
    <scope>NUCLEOTIDE SEQUENCE</scope>
</reference>
<gene>
    <name evidence="1" type="ORF">METZ01_LOCUS501056</name>
</gene>
<dbReference type="EMBL" id="UINC01220334">
    <property type="protein sequence ID" value="SVE48202.1"/>
    <property type="molecule type" value="Genomic_DNA"/>
</dbReference>
<feature type="non-terminal residue" evidence="1">
    <location>
        <position position="1"/>
    </location>
</feature>
<sequence>GELQITKTDGADNIETRFETKEQEDIFSQSFFMRAGLDFTVDNGDLKVELN</sequence>
<accession>A0A383DUJ3</accession>
<organism evidence="1">
    <name type="scientific">marine metagenome</name>
    <dbReference type="NCBI Taxonomy" id="408172"/>
    <lineage>
        <taxon>unclassified sequences</taxon>
        <taxon>metagenomes</taxon>
        <taxon>ecological metagenomes</taxon>
    </lineage>
</organism>
<proteinExistence type="predicted"/>
<dbReference type="AlphaFoldDB" id="A0A383DUJ3"/>
<name>A0A383DUJ3_9ZZZZ</name>